<comment type="caution">
    <text evidence="6">The sequence shown here is derived from an EMBL/GenBank/DDBJ whole genome shotgun (WGS) entry which is preliminary data.</text>
</comment>
<name>A0A6A8AEM0_9HYPH</name>
<keyword evidence="3" id="KW-0804">Transcription</keyword>
<reference evidence="6 7" key="1">
    <citation type="submission" date="2019-11" db="EMBL/GenBank/DDBJ databases">
        <title>Genome analysis of Rhizobacterium cereale a novel genus and species isolated from maize roots in North Spain.</title>
        <authorList>
            <person name="Menendez E."/>
            <person name="Flores-Felix J.D."/>
            <person name="Ramirez-Bahena M.-H."/>
            <person name="Igual J.M."/>
            <person name="Garcia-Fraile P."/>
            <person name="Peix A."/>
            <person name="Velazquez E."/>
        </authorList>
    </citation>
    <scope>NUCLEOTIDE SEQUENCE [LARGE SCALE GENOMIC DNA]</scope>
    <source>
        <strain evidence="6 7">RZME27</strain>
    </source>
</reference>
<dbReference type="PANTHER" id="PTHR44591:SF3">
    <property type="entry name" value="RESPONSE REGULATORY DOMAIN-CONTAINING PROTEIN"/>
    <property type="match status" value="1"/>
</dbReference>
<dbReference type="GO" id="GO:0000160">
    <property type="term" value="P:phosphorelay signal transduction system"/>
    <property type="evidence" value="ECO:0007669"/>
    <property type="project" value="InterPro"/>
</dbReference>
<dbReference type="PROSITE" id="PS50110">
    <property type="entry name" value="RESPONSE_REGULATORY"/>
    <property type="match status" value="1"/>
</dbReference>
<evidence type="ECO:0000256" key="1">
    <source>
        <dbReference type="ARBA" id="ARBA00022553"/>
    </source>
</evidence>
<sequence>MNTIRHTVLVVEDEALIRFAVADALEDAGYDVLEAASVLEAIGQLGLNEDIDLVVTDVDMPGALSGIDLAKMISECAPHIGVIVSSARCGEELTDIPPTAHCLPKPCTAAKMLSTVENMLKGRALVGDESFRRRA</sequence>
<keyword evidence="2" id="KW-0805">Transcription regulation</keyword>
<dbReference type="Pfam" id="PF00072">
    <property type="entry name" value="Response_reg"/>
    <property type="match status" value="1"/>
</dbReference>
<protein>
    <submittedName>
        <fullName evidence="6">Response regulator</fullName>
    </submittedName>
</protein>
<accession>A0A6A8AEM0</accession>
<dbReference type="InterPro" id="IPR011006">
    <property type="entry name" value="CheY-like_superfamily"/>
</dbReference>
<evidence type="ECO:0000256" key="2">
    <source>
        <dbReference type="ARBA" id="ARBA00023015"/>
    </source>
</evidence>
<organism evidence="6 7">
    <name type="scientific">Endobacterium cereale</name>
    <dbReference type="NCBI Taxonomy" id="2663029"/>
    <lineage>
        <taxon>Bacteria</taxon>
        <taxon>Pseudomonadati</taxon>
        <taxon>Pseudomonadota</taxon>
        <taxon>Alphaproteobacteria</taxon>
        <taxon>Hyphomicrobiales</taxon>
        <taxon>Rhizobiaceae</taxon>
        <taxon>Endobacterium</taxon>
    </lineage>
</organism>
<feature type="domain" description="Response regulatory" evidence="5">
    <location>
        <begin position="7"/>
        <end position="120"/>
    </location>
</feature>
<gene>
    <name evidence="6" type="ORF">GAO09_20205</name>
</gene>
<dbReference type="Proteomes" id="UP000435138">
    <property type="component" value="Unassembled WGS sequence"/>
</dbReference>
<proteinExistence type="predicted"/>
<evidence type="ECO:0000313" key="7">
    <source>
        <dbReference type="Proteomes" id="UP000435138"/>
    </source>
</evidence>
<dbReference type="Gene3D" id="3.40.50.2300">
    <property type="match status" value="1"/>
</dbReference>
<dbReference type="EMBL" id="WIXI01000047">
    <property type="protein sequence ID" value="MQY48358.1"/>
    <property type="molecule type" value="Genomic_DNA"/>
</dbReference>
<keyword evidence="1 4" id="KW-0597">Phosphoprotein</keyword>
<dbReference type="InterPro" id="IPR001789">
    <property type="entry name" value="Sig_transdc_resp-reg_receiver"/>
</dbReference>
<evidence type="ECO:0000256" key="4">
    <source>
        <dbReference type="PROSITE-ProRule" id="PRU00169"/>
    </source>
</evidence>
<dbReference type="SUPFAM" id="SSF52172">
    <property type="entry name" value="CheY-like"/>
    <property type="match status" value="1"/>
</dbReference>
<dbReference type="AlphaFoldDB" id="A0A6A8AEM0"/>
<dbReference type="InterPro" id="IPR050595">
    <property type="entry name" value="Bact_response_regulator"/>
</dbReference>
<keyword evidence="7" id="KW-1185">Reference proteome</keyword>
<feature type="modified residue" description="4-aspartylphosphate" evidence="4">
    <location>
        <position position="57"/>
    </location>
</feature>
<evidence type="ECO:0000259" key="5">
    <source>
        <dbReference type="PROSITE" id="PS50110"/>
    </source>
</evidence>
<dbReference type="SMART" id="SM00448">
    <property type="entry name" value="REC"/>
    <property type="match status" value="1"/>
</dbReference>
<evidence type="ECO:0000256" key="3">
    <source>
        <dbReference type="ARBA" id="ARBA00023163"/>
    </source>
</evidence>
<dbReference type="RefSeq" id="WP_153356581.1">
    <property type="nucleotide sequence ID" value="NZ_JAYKOO010000005.1"/>
</dbReference>
<dbReference type="PANTHER" id="PTHR44591">
    <property type="entry name" value="STRESS RESPONSE REGULATOR PROTEIN 1"/>
    <property type="match status" value="1"/>
</dbReference>
<evidence type="ECO:0000313" key="6">
    <source>
        <dbReference type="EMBL" id="MQY48358.1"/>
    </source>
</evidence>